<dbReference type="PANTHER" id="PTHR47806">
    <property type="entry name" value="50S RIBOSOMAL PROTEIN L3 GLUTAMINE METHYLTRANSFERASE"/>
    <property type="match status" value="1"/>
</dbReference>
<dbReference type="PANTHER" id="PTHR47806:SF1">
    <property type="entry name" value="RIBOSOMAL PROTEIN UL3 GLUTAMINE METHYLTRANSFERASE"/>
    <property type="match status" value="1"/>
</dbReference>
<evidence type="ECO:0000313" key="6">
    <source>
        <dbReference type="Proteomes" id="UP000005522"/>
    </source>
</evidence>
<evidence type="ECO:0000256" key="1">
    <source>
        <dbReference type="ARBA" id="ARBA00022603"/>
    </source>
</evidence>
<organism evidence="5 6">
    <name type="scientific">Acidithiobacillus caldus (strain ATCC 51756 / DSM 8584 / KU)</name>
    <dbReference type="NCBI Taxonomy" id="637389"/>
    <lineage>
        <taxon>Bacteria</taxon>
        <taxon>Pseudomonadati</taxon>
        <taxon>Pseudomonadota</taxon>
        <taxon>Acidithiobacillia</taxon>
        <taxon>Acidithiobacillales</taxon>
        <taxon>Acidithiobacillaceae</taxon>
        <taxon>Acidithiobacillus</taxon>
    </lineage>
</organism>
<evidence type="ECO:0000256" key="3">
    <source>
        <dbReference type="ARBA" id="ARBA00022691"/>
    </source>
</evidence>
<dbReference type="EMBL" id="CP005986">
    <property type="protein sequence ID" value="AIA56538.1"/>
    <property type="molecule type" value="Genomic_DNA"/>
</dbReference>
<reference evidence="5 6" key="1">
    <citation type="journal article" date="2009" name="J. Bacteriol.">
        <title>Draft genome sequence of the extremely acidophilic bacterium Acidithiobacillus caldus ATCC 51756 reveals metabolic versatility in the genus Acidithiobacillus.</title>
        <authorList>
            <person name="Valdes J."/>
            <person name="Quatrini R."/>
            <person name="Hallberg K."/>
            <person name="Dopson M."/>
            <person name="Valenzuela P.D."/>
            <person name="Holmes D.S."/>
        </authorList>
    </citation>
    <scope>NUCLEOTIDE SEQUENCE [LARGE SCALE GENOMIC DNA]</scope>
    <source>
        <strain evidence="6">ATCC 51756 / DSM 8584 / KU</strain>
    </source>
</reference>
<keyword evidence="1 5" id="KW-0489">Methyltransferase</keyword>
<accession>A0A059ZYK5</accession>
<gene>
    <name evidence="5" type="ORF">Acaty_c2700</name>
</gene>
<dbReference type="GO" id="GO:0036009">
    <property type="term" value="F:protein-glutamine N-methyltransferase activity"/>
    <property type="evidence" value="ECO:0007669"/>
    <property type="project" value="InterPro"/>
</dbReference>
<dbReference type="NCBIfam" id="TIGR00536">
    <property type="entry name" value="hemK_fam"/>
    <property type="match status" value="1"/>
</dbReference>
<dbReference type="InterPro" id="IPR004556">
    <property type="entry name" value="HemK-like"/>
</dbReference>
<dbReference type="InterPro" id="IPR029063">
    <property type="entry name" value="SAM-dependent_MTases_sf"/>
</dbReference>
<dbReference type="NCBIfam" id="TIGR03533">
    <property type="entry name" value="L3_gln_methyl"/>
    <property type="match status" value="1"/>
</dbReference>
<protein>
    <submittedName>
        <fullName evidence="5">Protein-N(5)-glutamine methyltransferase PrmB</fullName>
    </submittedName>
</protein>
<name>A0A059ZYK5_ACICK</name>
<dbReference type="Proteomes" id="UP000005522">
    <property type="component" value="Chromosome"/>
</dbReference>
<proteinExistence type="predicted"/>
<dbReference type="PIRSF" id="PIRSF037167">
    <property type="entry name" value="Mtase_YfcB_prd"/>
    <property type="match status" value="1"/>
</dbReference>
<dbReference type="InterPro" id="IPR007848">
    <property type="entry name" value="Small_mtfrase_dom"/>
</dbReference>
<dbReference type="HOGENOM" id="CLU_018398_5_1_6"/>
<dbReference type="Gene3D" id="1.10.8.10">
    <property type="entry name" value="DNA helicase RuvA subunit, C-terminal domain"/>
    <property type="match status" value="1"/>
</dbReference>
<dbReference type="GO" id="GO:0032259">
    <property type="term" value="P:methylation"/>
    <property type="evidence" value="ECO:0007669"/>
    <property type="project" value="UniProtKB-KW"/>
</dbReference>
<dbReference type="KEGG" id="acz:Acaty_c2700"/>
<dbReference type="Pfam" id="PF05175">
    <property type="entry name" value="MTS"/>
    <property type="match status" value="1"/>
</dbReference>
<feature type="domain" description="Methyltransferase small" evidence="4">
    <location>
        <begin position="130"/>
        <end position="216"/>
    </location>
</feature>
<dbReference type="CDD" id="cd02440">
    <property type="entry name" value="AdoMet_MTases"/>
    <property type="match status" value="1"/>
</dbReference>
<keyword evidence="2 5" id="KW-0808">Transferase</keyword>
<dbReference type="GO" id="GO:0005829">
    <property type="term" value="C:cytosol"/>
    <property type="evidence" value="ECO:0007669"/>
    <property type="project" value="TreeGrafter"/>
</dbReference>
<dbReference type="SUPFAM" id="SSF53335">
    <property type="entry name" value="S-adenosyl-L-methionine-dependent methyltransferases"/>
    <property type="match status" value="1"/>
</dbReference>
<keyword evidence="3" id="KW-0949">S-adenosyl-L-methionine</keyword>
<evidence type="ECO:0000313" key="5">
    <source>
        <dbReference type="EMBL" id="AIA56538.1"/>
    </source>
</evidence>
<dbReference type="GO" id="GO:0003676">
    <property type="term" value="F:nucleic acid binding"/>
    <property type="evidence" value="ECO:0007669"/>
    <property type="project" value="InterPro"/>
</dbReference>
<evidence type="ECO:0000259" key="4">
    <source>
        <dbReference type="Pfam" id="PF05175"/>
    </source>
</evidence>
<dbReference type="InterPro" id="IPR017127">
    <property type="entry name" value="Ribosome_uL3_MTase"/>
</dbReference>
<sequence length="304" mass="33457">MERHHYIEQADTLRSIGDFCRYGWSRFGAAGIDCSQGFQTPRGEASALVARRLGLEPEDLPEVRQCLLTRAEREAILDAFYQREILRRPTAYILGEAWFAGLRFAVDERVLIPRSLLEPFIEEGFAPWVQAERVRRILEIGTGSGCMAVALARQFPQASVDAVDISPQVLELAAQNVRRHGLEERIRLYTSDIFSAVGPARFDLIVSNPPYVDAAAMADLPPEYRHEPRLALAAGEDGLDCILPLLDQAPDHLLPGGALVVETGDAEHALLARRPQHPLIWLEHPAGGSGAFVLLEGGGLLGDL</sequence>
<dbReference type="PROSITE" id="PS00092">
    <property type="entry name" value="N6_MTASE"/>
    <property type="match status" value="1"/>
</dbReference>
<evidence type="ECO:0000256" key="2">
    <source>
        <dbReference type="ARBA" id="ARBA00022679"/>
    </source>
</evidence>
<dbReference type="eggNOG" id="COG2890">
    <property type="taxonomic scope" value="Bacteria"/>
</dbReference>
<dbReference type="Gene3D" id="3.40.50.150">
    <property type="entry name" value="Vaccinia Virus protein VP39"/>
    <property type="match status" value="1"/>
</dbReference>
<dbReference type="AlphaFoldDB" id="A0A059ZYK5"/>
<dbReference type="InterPro" id="IPR002052">
    <property type="entry name" value="DNA_methylase_N6_adenine_CS"/>
</dbReference>